<dbReference type="EMBL" id="KV450720">
    <property type="protein sequence ID" value="OAY21644.1"/>
    <property type="molecule type" value="Genomic_DNA"/>
</dbReference>
<sequence>MVGVIKGLIYLINDILVTLARKKIRKIVESIQLLRT</sequence>
<dbReference type="AlphaFoldDB" id="A0A199UAE3"/>
<gene>
    <name evidence="1" type="ORF">MANES_S069900</name>
</gene>
<reference evidence="1" key="1">
    <citation type="submission" date="2016-02" db="EMBL/GenBank/DDBJ databases">
        <title>WGS assembly of Manihot esculenta.</title>
        <authorList>
            <person name="Bredeson J.V."/>
            <person name="Prochnik S.E."/>
            <person name="Lyons J.B."/>
            <person name="Schmutz J."/>
            <person name="Grimwood J."/>
            <person name="Vrebalov J."/>
            <person name="Bart R.S."/>
            <person name="Amuge T."/>
            <person name="Ferguson M.E."/>
            <person name="Green R."/>
            <person name="Putnam N."/>
            <person name="Stites J."/>
            <person name="Rounsley S."/>
            <person name="Rokhsar D.S."/>
        </authorList>
    </citation>
    <scope>NUCLEOTIDE SEQUENCE [LARGE SCALE GENOMIC DNA]</scope>
    <source>
        <tissue evidence="1">Leaf</tissue>
    </source>
</reference>
<accession>A0A199UAE3</accession>
<proteinExistence type="predicted"/>
<protein>
    <submittedName>
        <fullName evidence="1">Uncharacterized protein</fullName>
    </submittedName>
</protein>
<name>A0A199UAE3_MANES</name>
<organism evidence="1">
    <name type="scientific">Manihot esculenta</name>
    <name type="common">Cassava</name>
    <name type="synonym">Jatropha manihot</name>
    <dbReference type="NCBI Taxonomy" id="3983"/>
    <lineage>
        <taxon>Eukaryota</taxon>
        <taxon>Viridiplantae</taxon>
        <taxon>Streptophyta</taxon>
        <taxon>Embryophyta</taxon>
        <taxon>Tracheophyta</taxon>
        <taxon>Spermatophyta</taxon>
        <taxon>Magnoliopsida</taxon>
        <taxon>eudicotyledons</taxon>
        <taxon>Gunneridae</taxon>
        <taxon>Pentapetalae</taxon>
        <taxon>rosids</taxon>
        <taxon>fabids</taxon>
        <taxon>Malpighiales</taxon>
        <taxon>Euphorbiaceae</taxon>
        <taxon>Crotonoideae</taxon>
        <taxon>Manihoteae</taxon>
        <taxon>Manihot</taxon>
    </lineage>
</organism>
<evidence type="ECO:0000313" key="1">
    <source>
        <dbReference type="EMBL" id="OAY21644.1"/>
    </source>
</evidence>